<dbReference type="EMBL" id="JAGMUU010000028">
    <property type="protein sequence ID" value="KAH7120263.1"/>
    <property type="molecule type" value="Genomic_DNA"/>
</dbReference>
<comment type="caution">
    <text evidence="1">The sequence shown here is derived from an EMBL/GenBank/DDBJ whole genome shotgun (WGS) entry which is preliminary data.</text>
</comment>
<dbReference type="Proteomes" id="UP000717696">
    <property type="component" value="Unassembled WGS sequence"/>
</dbReference>
<sequence length="78" mass="8640">MFKMFLYFTCFSSASEIQIVAPFYISLSTGLATSNMIATRSSKLPQCLILNQESRQEIAKSGAQASSVVTRALRDNIR</sequence>
<dbReference type="AlphaFoldDB" id="A0A9P9DJE2"/>
<proteinExistence type="predicted"/>
<reference evidence="1" key="1">
    <citation type="journal article" date="2021" name="Nat. Commun.">
        <title>Genetic determinants of endophytism in the Arabidopsis root mycobiome.</title>
        <authorList>
            <person name="Mesny F."/>
            <person name="Miyauchi S."/>
            <person name="Thiergart T."/>
            <person name="Pickel B."/>
            <person name="Atanasova L."/>
            <person name="Karlsson M."/>
            <person name="Huettel B."/>
            <person name="Barry K.W."/>
            <person name="Haridas S."/>
            <person name="Chen C."/>
            <person name="Bauer D."/>
            <person name="Andreopoulos W."/>
            <person name="Pangilinan J."/>
            <person name="LaButti K."/>
            <person name="Riley R."/>
            <person name="Lipzen A."/>
            <person name="Clum A."/>
            <person name="Drula E."/>
            <person name="Henrissat B."/>
            <person name="Kohler A."/>
            <person name="Grigoriev I.V."/>
            <person name="Martin F.M."/>
            <person name="Hacquard S."/>
        </authorList>
    </citation>
    <scope>NUCLEOTIDE SEQUENCE</scope>
    <source>
        <strain evidence="1">MPI-CAGE-AT-0021</strain>
    </source>
</reference>
<gene>
    <name evidence="1" type="ORF">B0J13DRAFT_567699</name>
</gene>
<protein>
    <submittedName>
        <fullName evidence="1">Uncharacterized protein</fullName>
    </submittedName>
</protein>
<organism evidence="1 2">
    <name type="scientific">Dactylonectria estremocensis</name>
    <dbReference type="NCBI Taxonomy" id="1079267"/>
    <lineage>
        <taxon>Eukaryota</taxon>
        <taxon>Fungi</taxon>
        <taxon>Dikarya</taxon>
        <taxon>Ascomycota</taxon>
        <taxon>Pezizomycotina</taxon>
        <taxon>Sordariomycetes</taxon>
        <taxon>Hypocreomycetidae</taxon>
        <taxon>Hypocreales</taxon>
        <taxon>Nectriaceae</taxon>
        <taxon>Dactylonectria</taxon>
    </lineage>
</organism>
<accession>A0A9P9DJE2</accession>
<evidence type="ECO:0000313" key="2">
    <source>
        <dbReference type="Proteomes" id="UP000717696"/>
    </source>
</evidence>
<keyword evidence="2" id="KW-1185">Reference proteome</keyword>
<evidence type="ECO:0000313" key="1">
    <source>
        <dbReference type="EMBL" id="KAH7120263.1"/>
    </source>
</evidence>
<name>A0A9P9DJE2_9HYPO</name>